<protein>
    <submittedName>
        <fullName evidence="1">Uncharacterized protein</fullName>
    </submittedName>
</protein>
<accession>A0A7X0PM21</accession>
<reference evidence="1 2" key="1">
    <citation type="submission" date="2020-08" db="EMBL/GenBank/DDBJ databases">
        <title>Functional genomics of gut bacteria from endangered species of beetles.</title>
        <authorList>
            <person name="Carlos-Shanley C."/>
        </authorList>
    </citation>
    <scope>NUCLEOTIDE SEQUENCE [LARGE SCALE GENOMIC DNA]</scope>
    <source>
        <strain evidence="1 2">S00198</strain>
    </source>
</reference>
<evidence type="ECO:0000313" key="1">
    <source>
        <dbReference type="EMBL" id="MBB6564309.1"/>
    </source>
</evidence>
<sequence length="77" mass="8493">MAHVTWDHDPPTTWIATVSGQAVCSVKRKDIGGWTAGWTDERLWPPPSHLPKAQPQPTRFFSSLEEAKVAVEQALAA</sequence>
<name>A0A7X0PM21_9BURK</name>
<organism evidence="1 2">
    <name type="scientific">Acidovorax soli</name>
    <dbReference type="NCBI Taxonomy" id="592050"/>
    <lineage>
        <taxon>Bacteria</taxon>
        <taxon>Pseudomonadati</taxon>
        <taxon>Pseudomonadota</taxon>
        <taxon>Betaproteobacteria</taxon>
        <taxon>Burkholderiales</taxon>
        <taxon>Comamonadaceae</taxon>
        <taxon>Acidovorax</taxon>
    </lineage>
</organism>
<gene>
    <name evidence="1" type="ORF">HNP48_007036</name>
</gene>
<comment type="caution">
    <text evidence="1">The sequence shown here is derived from an EMBL/GenBank/DDBJ whole genome shotgun (WGS) entry which is preliminary data.</text>
</comment>
<evidence type="ECO:0000313" key="2">
    <source>
        <dbReference type="Proteomes" id="UP000575083"/>
    </source>
</evidence>
<proteinExistence type="predicted"/>
<dbReference type="AlphaFoldDB" id="A0A7X0PM21"/>
<keyword evidence="2" id="KW-1185">Reference proteome</keyword>
<dbReference type="EMBL" id="JACHLK010000035">
    <property type="protein sequence ID" value="MBB6564309.1"/>
    <property type="molecule type" value="Genomic_DNA"/>
</dbReference>
<dbReference type="RefSeq" id="WP_184866209.1">
    <property type="nucleotide sequence ID" value="NZ_JACHLK010000035.1"/>
</dbReference>
<dbReference type="Proteomes" id="UP000575083">
    <property type="component" value="Unassembled WGS sequence"/>
</dbReference>